<dbReference type="AlphaFoldDB" id="A0AA39UDV4"/>
<dbReference type="EMBL" id="JAFEKC020000003">
    <property type="protein sequence ID" value="KAK0515891.1"/>
    <property type="molecule type" value="Genomic_DNA"/>
</dbReference>
<accession>A0AA39UDV4</accession>
<evidence type="ECO:0000313" key="2">
    <source>
        <dbReference type="EMBL" id="KAK0515891.1"/>
    </source>
</evidence>
<feature type="transmembrane region" description="Helical" evidence="1">
    <location>
        <begin position="51"/>
        <end position="74"/>
    </location>
</feature>
<keyword evidence="1" id="KW-1133">Transmembrane helix</keyword>
<organism evidence="2 3">
    <name type="scientific">Cladonia borealis</name>
    <dbReference type="NCBI Taxonomy" id="184061"/>
    <lineage>
        <taxon>Eukaryota</taxon>
        <taxon>Fungi</taxon>
        <taxon>Dikarya</taxon>
        <taxon>Ascomycota</taxon>
        <taxon>Pezizomycotina</taxon>
        <taxon>Lecanoromycetes</taxon>
        <taxon>OSLEUM clade</taxon>
        <taxon>Lecanoromycetidae</taxon>
        <taxon>Lecanorales</taxon>
        <taxon>Lecanorineae</taxon>
        <taxon>Cladoniaceae</taxon>
        <taxon>Cladonia</taxon>
    </lineage>
</organism>
<keyword evidence="1" id="KW-0472">Membrane</keyword>
<dbReference type="Proteomes" id="UP001166286">
    <property type="component" value="Unassembled WGS sequence"/>
</dbReference>
<proteinExistence type="predicted"/>
<comment type="caution">
    <text evidence="2">The sequence shown here is derived from an EMBL/GenBank/DDBJ whole genome shotgun (WGS) entry which is preliminary data.</text>
</comment>
<evidence type="ECO:0000313" key="3">
    <source>
        <dbReference type="Proteomes" id="UP001166286"/>
    </source>
</evidence>
<keyword evidence="1" id="KW-0812">Transmembrane</keyword>
<keyword evidence="3" id="KW-1185">Reference proteome</keyword>
<name>A0AA39UDV4_9LECA</name>
<protein>
    <submittedName>
        <fullName evidence="2">Uncharacterized protein</fullName>
    </submittedName>
</protein>
<gene>
    <name evidence="2" type="ORF">JMJ35_001925</name>
</gene>
<feature type="transmembrane region" description="Helical" evidence="1">
    <location>
        <begin position="86"/>
        <end position="108"/>
    </location>
</feature>
<evidence type="ECO:0000256" key="1">
    <source>
        <dbReference type="SAM" id="Phobius"/>
    </source>
</evidence>
<reference evidence="2" key="1">
    <citation type="submission" date="2023-03" db="EMBL/GenBank/DDBJ databases">
        <title>Complete genome of Cladonia borealis.</title>
        <authorList>
            <person name="Park H."/>
        </authorList>
    </citation>
    <scope>NUCLEOTIDE SEQUENCE</scope>
    <source>
        <strain evidence="2">ANT050790</strain>
    </source>
</reference>
<sequence>MQVLHEQPQPRSQVKEDCACAEVFQTDLENNRIEQLATRSTPTTLYRASSYIHYTTACYTTGTFFLGAAILNYTSQNHADLQAVPGYVPVFISVGSFFIACLGFWMLLKPHNIVQKISSLPSATKLNSRILLLQIERIPLLPFTGPRITTVPSTDVTLSSTMFDNDKERRIEAEIRAIKLREERLRAFAKTNIMTLPFRIMGYWLWRGFIGVRRAFTGEGFNYLHIKGNNRVWKLDRDPAFARDDGKALDRLVKIKLG</sequence>